<dbReference type="EMBL" id="KK116560">
    <property type="protein sequence ID" value="KFM68125.1"/>
    <property type="molecule type" value="Genomic_DNA"/>
</dbReference>
<accession>A0A087TSN6</accession>
<organism evidence="2 4">
    <name type="scientific">Stegodyphus mimosarum</name>
    <name type="common">African social velvet spider</name>
    <dbReference type="NCBI Taxonomy" id="407821"/>
    <lineage>
        <taxon>Eukaryota</taxon>
        <taxon>Metazoa</taxon>
        <taxon>Ecdysozoa</taxon>
        <taxon>Arthropoda</taxon>
        <taxon>Chelicerata</taxon>
        <taxon>Arachnida</taxon>
        <taxon>Araneae</taxon>
        <taxon>Araneomorphae</taxon>
        <taxon>Entelegynae</taxon>
        <taxon>Eresoidea</taxon>
        <taxon>Eresidae</taxon>
        <taxon>Stegodyphus</taxon>
    </lineage>
</organism>
<evidence type="ECO:0000313" key="4">
    <source>
        <dbReference type="Proteomes" id="UP000054359"/>
    </source>
</evidence>
<feature type="non-terminal residue" evidence="2">
    <location>
        <position position="81"/>
    </location>
</feature>
<gene>
    <name evidence="3" type="ORF">X975_06122</name>
    <name evidence="2" type="ORF">X975_14814</name>
</gene>
<dbReference type="EMBL" id="KK117490">
    <property type="protein sequence ID" value="KFM70613.1"/>
    <property type="molecule type" value="Genomic_DNA"/>
</dbReference>
<name>A0A087TSN6_STEMI</name>
<evidence type="ECO:0000256" key="1">
    <source>
        <dbReference type="SAM" id="MobiDB-lite"/>
    </source>
</evidence>
<proteinExistence type="predicted"/>
<keyword evidence="4" id="KW-1185">Reference proteome</keyword>
<sequence length="81" mass="9328">MIAEMKAEREKRKVGREKVREQLQQMKEELAEETGAIKEDAEIKVASEESEDEETEEVAGGVFEKDPEIMDETSDVIKERE</sequence>
<evidence type="ECO:0000313" key="2">
    <source>
        <dbReference type="EMBL" id="KFM68125.1"/>
    </source>
</evidence>
<protein>
    <submittedName>
        <fullName evidence="2">Uncharacterized protein</fullName>
    </submittedName>
</protein>
<reference evidence="2 4" key="1">
    <citation type="submission" date="2013-11" db="EMBL/GenBank/DDBJ databases">
        <title>Genome sequencing of Stegodyphus mimosarum.</title>
        <authorList>
            <person name="Bechsgaard J."/>
        </authorList>
    </citation>
    <scope>NUCLEOTIDE SEQUENCE [LARGE SCALE GENOMIC DNA]</scope>
</reference>
<feature type="region of interest" description="Disordered" evidence="1">
    <location>
        <begin position="44"/>
        <end position="81"/>
    </location>
</feature>
<feature type="compositionally biased region" description="Acidic residues" evidence="1">
    <location>
        <begin position="48"/>
        <end position="57"/>
    </location>
</feature>
<evidence type="ECO:0000313" key="3">
    <source>
        <dbReference type="EMBL" id="KFM70613.1"/>
    </source>
</evidence>
<dbReference type="Proteomes" id="UP000054359">
    <property type="component" value="Unassembled WGS sequence"/>
</dbReference>
<dbReference type="AlphaFoldDB" id="A0A087TSN6"/>